<organism evidence="2">
    <name type="scientific">Cacopsylla melanoneura</name>
    <dbReference type="NCBI Taxonomy" id="428564"/>
    <lineage>
        <taxon>Eukaryota</taxon>
        <taxon>Metazoa</taxon>
        <taxon>Ecdysozoa</taxon>
        <taxon>Arthropoda</taxon>
        <taxon>Hexapoda</taxon>
        <taxon>Insecta</taxon>
        <taxon>Pterygota</taxon>
        <taxon>Neoptera</taxon>
        <taxon>Paraneoptera</taxon>
        <taxon>Hemiptera</taxon>
        <taxon>Sternorrhyncha</taxon>
        <taxon>Psylloidea</taxon>
        <taxon>Psyllidae</taxon>
        <taxon>Psyllinae</taxon>
        <taxon>Cacopsylla</taxon>
    </lineage>
</organism>
<evidence type="ECO:0000313" key="2">
    <source>
        <dbReference type="EMBL" id="CAG6705350.1"/>
    </source>
</evidence>
<dbReference type="AlphaFoldDB" id="A0A8D8XSI5"/>
<evidence type="ECO:0000256" key="1">
    <source>
        <dbReference type="SAM" id="Phobius"/>
    </source>
</evidence>
<dbReference type="EMBL" id="HBUF01005302">
    <property type="protein sequence ID" value="CAG6606858.1"/>
    <property type="molecule type" value="Transcribed_RNA"/>
</dbReference>
<dbReference type="EMBL" id="HBUF01005303">
    <property type="protein sequence ID" value="CAG6606861.1"/>
    <property type="molecule type" value="Transcribed_RNA"/>
</dbReference>
<protein>
    <submittedName>
        <fullName evidence="2">Uncharacterized protein</fullName>
    </submittedName>
</protein>
<keyword evidence="1" id="KW-0812">Transmembrane</keyword>
<accession>A0A8D8XSI5</accession>
<dbReference type="EMBL" id="HBUF01215524">
    <property type="protein sequence ID" value="CAG6667005.1"/>
    <property type="molecule type" value="Transcribed_RNA"/>
</dbReference>
<name>A0A8D8XSI5_9HEMI</name>
<keyword evidence="1" id="KW-0472">Membrane</keyword>
<dbReference type="EMBL" id="HBUF01342379">
    <property type="protein sequence ID" value="CAG6705350.1"/>
    <property type="molecule type" value="Transcribed_RNA"/>
</dbReference>
<sequence length="146" mass="16629">MNRTSLTFTLRRGDQLMTARQWMVQGTRQCGLLYAGSMRVAMDSVTSTCGRLVTVERMMTVIVTVMLPVCGLSASILLSMMGRMHTMMKVVLVLWHLLSVMEPRTLTREWLPPTSTTNAPPLILVLLPRLQRLQEYSHSRWKPIPN</sequence>
<feature type="transmembrane region" description="Helical" evidence="1">
    <location>
        <begin position="58"/>
        <end position="79"/>
    </location>
</feature>
<keyword evidence="1" id="KW-1133">Transmembrane helix</keyword>
<dbReference type="EMBL" id="HBUF01342380">
    <property type="protein sequence ID" value="CAG6705352.1"/>
    <property type="molecule type" value="Transcribed_RNA"/>
</dbReference>
<reference evidence="2" key="1">
    <citation type="submission" date="2021-05" db="EMBL/GenBank/DDBJ databases">
        <authorList>
            <person name="Alioto T."/>
            <person name="Alioto T."/>
            <person name="Gomez Garrido J."/>
        </authorList>
    </citation>
    <scope>NUCLEOTIDE SEQUENCE</scope>
</reference>
<dbReference type="EMBL" id="HBUF01547984">
    <property type="protein sequence ID" value="CAG6757824.1"/>
    <property type="molecule type" value="Transcribed_RNA"/>
</dbReference>
<proteinExistence type="predicted"/>